<dbReference type="InterPro" id="IPR001680">
    <property type="entry name" value="WD40_rpt"/>
</dbReference>
<organism evidence="7 8">
    <name type="scientific">Rasamsonia emersonii (strain ATCC 16479 / CBS 393.64 / IMI 116815)</name>
    <dbReference type="NCBI Taxonomy" id="1408163"/>
    <lineage>
        <taxon>Eukaryota</taxon>
        <taxon>Fungi</taxon>
        <taxon>Dikarya</taxon>
        <taxon>Ascomycota</taxon>
        <taxon>Pezizomycotina</taxon>
        <taxon>Eurotiomycetes</taxon>
        <taxon>Eurotiomycetidae</taxon>
        <taxon>Eurotiales</taxon>
        <taxon>Trichocomaceae</taxon>
        <taxon>Rasamsonia</taxon>
    </lineage>
</organism>
<evidence type="ECO:0000313" key="8">
    <source>
        <dbReference type="Proteomes" id="UP000053958"/>
    </source>
</evidence>
<dbReference type="SMART" id="SM00320">
    <property type="entry name" value="WD40"/>
    <property type="match status" value="3"/>
</dbReference>
<gene>
    <name evidence="7" type="ORF">T310_0845</name>
</gene>
<evidence type="ECO:0000256" key="6">
    <source>
        <dbReference type="SAM" id="MobiDB-lite"/>
    </source>
</evidence>
<evidence type="ECO:0000256" key="1">
    <source>
        <dbReference type="ARBA" id="ARBA00007625"/>
    </source>
</evidence>
<dbReference type="RefSeq" id="XP_013331752.1">
    <property type="nucleotide sequence ID" value="XM_013476298.1"/>
</dbReference>
<dbReference type="PANTHER" id="PTHR44019">
    <property type="entry name" value="WD REPEAT-CONTAINING PROTEIN 55"/>
    <property type="match status" value="1"/>
</dbReference>
<dbReference type="EMBL" id="LASV01000035">
    <property type="protein sequence ID" value="KKA25140.1"/>
    <property type="molecule type" value="Genomic_DNA"/>
</dbReference>
<keyword evidence="8" id="KW-1185">Reference proteome</keyword>
<comment type="caution">
    <text evidence="7">The sequence shown here is derived from an EMBL/GenBank/DDBJ whole genome shotgun (WGS) entry which is preliminary data.</text>
</comment>
<comment type="similarity">
    <text evidence="1">Belongs to the WD repeat WDR55 family.</text>
</comment>
<evidence type="ECO:0000313" key="7">
    <source>
        <dbReference type="EMBL" id="KKA25140.1"/>
    </source>
</evidence>
<dbReference type="SUPFAM" id="SSF50978">
    <property type="entry name" value="WD40 repeat-like"/>
    <property type="match status" value="1"/>
</dbReference>
<feature type="compositionally biased region" description="Basic and acidic residues" evidence="6">
    <location>
        <begin position="395"/>
        <end position="410"/>
    </location>
</feature>
<name>A0A0F4Z492_RASE3</name>
<reference evidence="7 8" key="1">
    <citation type="submission" date="2015-04" db="EMBL/GenBank/DDBJ databases">
        <authorList>
            <person name="Heijne W.H."/>
            <person name="Fedorova N.D."/>
            <person name="Nierman W.C."/>
            <person name="Vollebregt A.W."/>
            <person name="Zhao Z."/>
            <person name="Wu L."/>
            <person name="Kumar M."/>
            <person name="Stam H."/>
            <person name="van den Berg M.A."/>
            <person name="Pel H.J."/>
        </authorList>
    </citation>
    <scope>NUCLEOTIDE SEQUENCE [LARGE SCALE GENOMIC DNA]</scope>
    <source>
        <strain evidence="7 8">CBS 393.64</strain>
    </source>
</reference>
<feature type="region of interest" description="Disordered" evidence="6">
    <location>
        <begin position="48"/>
        <end position="67"/>
    </location>
</feature>
<dbReference type="PANTHER" id="PTHR44019:SF20">
    <property type="entry name" value="WD REPEAT-CONTAINING PROTEIN 55"/>
    <property type="match status" value="1"/>
</dbReference>
<dbReference type="InterPro" id="IPR050505">
    <property type="entry name" value="WDR55/POC1"/>
</dbReference>
<dbReference type="OrthoDB" id="2288928at2759"/>
<accession>A0A0F4Z492</accession>
<feature type="compositionally biased region" description="Basic residues" evidence="6">
    <location>
        <begin position="383"/>
        <end position="394"/>
    </location>
</feature>
<evidence type="ECO:0000256" key="5">
    <source>
        <dbReference type="ARBA" id="ARBA00039514"/>
    </source>
</evidence>
<protein>
    <recommendedName>
        <fullName evidence="4">WD repeat-containing protein JIP5</fullName>
    </recommendedName>
    <alternativeName>
        <fullName evidence="5">WD repeat-containing protein jip5</fullName>
    </alternativeName>
</protein>
<dbReference type="InterPro" id="IPR015943">
    <property type="entry name" value="WD40/YVTN_repeat-like_dom_sf"/>
</dbReference>
<sequence>MFDTVCTFPLPSDLFSQAIHPKEPIVSVGLSTGHVKTFRLPFTAVNSDDDGASRSSSTNGTGHIDTMWSTRRHKGSCRCLGFGIDGQTLYSAGSDGIVKAAKAETGVVENKIAIPPVTDGSSSDIDAPAIIHALSPQTLILATDSSALYLYDLRVPYSKVSARPEQTHHPHDDYVSSLTPLPPSETSTSGFSKQWVTTGGTTLAVTDLRKGVIARSEDQEEELISSVYIGGLPSSGTSVGEKIIVGGGSGVLTLWEKGAWDDQDERIYVARGEALESLTLVPDELGKGKMIAVGQADGRISFVQIGTNKVVSRVSHDEVEGVISLGFDVEGRMVSGGGQVVKVWHEADGDVNGAPGKRMMDSDSDDSDDDSDEDDSDEEKESKKRRKKRKRFKGKDRSGGQHVMAFKDLD</sequence>
<keyword evidence="3" id="KW-0677">Repeat</keyword>
<evidence type="ECO:0000256" key="4">
    <source>
        <dbReference type="ARBA" id="ARBA00039238"/>
    </source>
</evidence>
<feature type="region of interest" description="Disordered" evidence="6">
    <location>
        <begin position="346"/>
        <end position="410"/>
    </location>
</feature>
<evidence type="ECO:0000256" key="3">
    <source>
        <dbReference type="ARBA" id="ARBA00022737"/>
    </source>
</evidence>
<evidence type="ECO:0000256" key="2">
    <source>
        <dbReference type="ARBA" id="ARBA00022574"/>
    </source>
</evidence>
<dbReference type="Proteomes" id="UP000053958">
    <property type="component" value="Unassembled WGS sequence"/>
</dbReference>
<proteinExistence type="inferred from homology"/>
<keyword evidence="2" id="KW-0853">WD repeat</keyword>
<dbReference type="AlphaFoldDB" id="A0A0F4Z492"/>
<dbReference type="GO" id="GO:0005730">
    <property type="term" value="C:nucleolus"/>
    <property type="evidence" value="ECO:0007669"/>
    <property type="project" value="UniProtKB-SubCell"/>
</dbReference>
<feature type="compositionally biased region" description="Acidic residues" evidence="6">
    <location>
        <begin position="362"/>
        <end position="379"/>
    </location>
</feature>
<dbReference type="GeneID" id="25312899"/>
<dbReference type="Gene3D" id="2.130.10.10">
    <property type="entry name" value="YVTN repeat-like/Quinoprotein amine dehydrogenase"/>
    <property type="match status" value="1"/>
</dbReference>
<dbReference type="STRING" id="1408163.A0A0F4Z492"/>
<dbReference type="InterPro" id="IPR036322">
    <property type="entry name" value="WD40_repeat_dom_sf"/>
</dbReference>